<dbReference type="GO" id="GO:0050660">
    <property type="term" value="F:flavin adenine dinucleotide binding"/>
    <property type="evidence" value="ECO:0007669"/>
    <property type="project" value="InterPro"/>
</dbReference>
<dbReference type="InterPro" id="IPR046373">
    <property type="entry name" value="Acyl-CoA_Oxase/DH_mid-dom_sf"/>
</dbReference>
<sequence>MTDTGLRGAQRPSAPRGRRPQPSERSTPPAQTLASTPSATETDKAAFAERGQPSCCEEPDTLARLVEVLAEHADAADQAAAFPEESVDALRRAGYLGFLVPTEHGGMGRDLAGLVETAQALAGGCLSTAMIWVMHCQQVDVLVRHAGAHLLDRLLPRIARGELYLASVTTGPVTGGHLLTAAEPLRHVTGDVSEADGDLWLERTAPVVTGGGQAEGFLVTMRAAQDAGRHSVSLVYADRSALTVESTGRWNTLGMRGTDSGPLRLRGTVPADQVIGTPGGFRRVATDSMIPLAHLGWSACWLGAARGALRGLLGWLRESSAHDTSSPLVRERIARVRLELELVSAYLERMRERVDEVRAAGDSLDSPALQIQLNTLKLAASELSFSAVDRMVQLAGLWAGYSAESPLRLERALRDLRSAALNYANDRLLTANGSLALLDRKVGLL</sequence>
<dbReference type="Gene3D" id="1.10.540.10">
    <property type="entry name" value="Acyl-CoA dehydrogenase/oxidase, N-terminal domain"/>
    <property type="match status" value="1"/>
</dbReference>
<dbReference type="InterPro" id="IPR009100">
    <property type="entry name" value="AcylCoA_DH/oxidase_NM_dom_sf"/>
</dbReference>
<feature type="domain" description="Acyl-CoA dehydrogenase/oxidase N-terminal" evidence="7">
    <location>
        <begin position="67"/>
        <end position="162"/>
    </location>
</feature>
<reference evidence="8" key="2">
    <citation type="submission" date="2020-09" db="EMBL/GenBank/DDBJ databases">
        <authorList>
            <person name="Sun Q."/>
            <person name="Zhou Y."/>
        </authorList>
    </citation>
    <scope>NUCLEOTIDE SEQUENCE</scope>
    <source>
        <strain evidence="8">CGMCC 4.7110</strain>
    </source>
</reference>
<feature type="compositionally biased region" description="Polar residues" evidence="5">
    <location>
        <begin position="23"/>
        <end position="40"/>
    </location>
</feature>
<dbReference type="PIRSF" id="PIRSF016578">
    <property type="entry name" value="HsaA"/>
    <property type="match status" value="1"/>
</dbReference>
<gene>
    <name evidence="8" type="primary">acd</name>
    <name evidence="8" type="ORF">GCM10011578_005370</name>
</gene>
<dbReference type="Pfam" id="PF00441">
    <property type="entry name" value="Acyl-CoA_dh_1"/>
    <property type="match status" value="1"/>
</dbReference>
<comment type="caution">
    <text evidence="8">The sequence shown here is derived from an EMBL/GenBank/DDBJ whole genome shotgun (WGS) entry which is preliminary data.</text>
</comment>
<evidence type="ECO:0000256" key="4">
    <source>
        <dbReference type="ARBA" id="ARBA00022827"/>
    </source>
</evidence>
<dbReference type="PANTHER" id="PTHR43884:SF12">
    <property type="entry name" value="ISOVALERYL-COA DEHYDROGENASE, MITOCHONDRIAL-RELATED"/>
    <property type="match status" value="1"/>
</dbReference>
<evidence type="ECO:0000256" key="5">
    <source>
        <dbReference type="SAM" id="MobiDB-lite"/>
    </source>
</evidence>
<proteinExistence type="inferred from homology"/>
<evidence type="ECO:0000259" key="6">
    <source>
        <dbReference type="Pfam" id="PF00441"/>
    </source>
</evidence>
<evidence type="ECO:0000256" key="3">
    <source>
        <dbReference type="ARBA" id="ARBA00022630"/>
    </source>
</evidence>
<dbReference type="InterPro" id="IPR037069">
    <property type="entry name" value="AcylCoA_DH/ox_N_sf"/>
</dbReference>
<dbReference type="AlphaFoldDB" id="A0A917UFB8"/>
<reference evidence="8" key="1">
    <citation type="journal article" date="2014" name="Int. J. Syst. Evol. Microbiol.">
        <title>Complete genome sequence of Corynebacterium casei LMG S-19264T (=DSM 44701T), isolated from a smear-ripened cheese.</title>
        <authorList>
            <consortium name="US DOE Joint Genome Institute (JGI-PGF)"/>
            <person name="Walter F."/>
            <person name="Albersmeier A."/>
            <person name="Kalinowski J."/>
            <person name="Ruckert C."/>
        </authorList>
    </citation>
    <scope>NUCLEOTIDE SEQUENCE</scope>
    <source>
        <strain evidence="8">CGMCC 4.7110</strain>
    </source>
</reference>
<comment type="similarity">
    <text evidence="2">Belongs to the acyl-CoA dehydrogenase family.</text>
</comment>
<protein>
    <submittedName>
        <fullName evidence="8">Acyl-CoA dehydrogenase</fullName>
    </submittedName>
</protein>
<evidence type="ECO:0000313" key="9">
    <source>
        <dbReference type="Proteomes" id="UP000653411"/>
    </source>
</evidence>
<dbReference type="SUPFAM" id="SSF47203">
    <property type="entry name" value="Acyl-CoA dehydrogenase C-terminal domain-like"/>
    <property type="match status" value="1"/>
</dbReference>
<evidence type="ECO:0000256" key="1">
    <source>
        <dbReference type="ARBA" id="ARBA00001974"/>
    </source>
</evidence>
<keyword evidence="9" id="KW-1185">Reference proteome</keyword>
<evidence type="ECO:0000256" key="2">
    <source>
        <dbReference type="ARBA" id="ARBA00009347"/>
    </source>
</evidence>
<comment type="cofactor">
    <cofactor evidence="1">
        <name>FAD</name>
        <dbReference type="ChEBI" id="CHEBI:57692"/>
    </cofactor>
</comment>
<keyword evidence="3" id="KW-0285">Flavoprotein</keyword>
<dbReference type="RefSeq" id="WP_189260869.1">
    <property type="nucleotide sequence ID" value="NZ_BMML01000001.1"/>
</dbReference>
<dbReference type="Pfam" id="PF02771">
    <property type="entry name" value="Acyl-CoA_dh_N"/>
    <property type="match status" value="1"/>
</dbReference>
<dbReference type="PANTHER" id="PTHR43884">
    <property type="entry name" value="ACYL-COA DEHYDROGENASE"/>
    <property type="match status" value="1"/>
</dbReference>
<accession>A0A917UFB8</accession>
<dbReference type="SUPFAM" id="SSF56645">
    <property type="entry name" value="Acyl-CoA dehydrogenase NM domain-like"/>
    <property type="match status" value="1"/>
</dbReference>
<feature type="region of interest" description="Disordered" evidence="5">
    <location>
        <begin position="1"/>
        <end position="54"/>
    </location>
</feature>
<name>A0A917UFB8_9ACTN</name>
<organism evidence="8 9">
    <name type="scientific">Streptomyces fuscichromogenes</name>
    <dbReference type="NCBI Taxonomy" id="1324013"/>
    <lineage>
        <taxon>Bacteria</taxon>
        <taxon>Bacillati</taxon>
        <taxon>Actinomycetota</taxon>
        <taxon>Actinomycetes</taxon>
        <taxon>Kitasatosporales</taxon>
        <taxon>Streptomycetaceae</taxon>
        <taxon>Streptomyces</taxon>
    </lineage>
</organism>
<feature type="domain" description="Acyl-CoA dehydrogenase/oxidase C-terminal" evidence="6">
    <location>
        <begin position="296"/>
        <end position="419"/>
    </location>
</feature>
<evidence type="ECO:0000259" key="7">
    <source>
        <dbReference type="Pfam" id="PF02771"/>
    </source>
</evidence>
<dbReference type="Proteomes" id="UP000653411">
    <property type="component" value="Unassembled WGS sequence"/>
</dbReference>
<dbReference type="InterPro" id="IPR013786">
    <property type="entry name" value="AcylCoA_DH/ox_N"/>
</dbReference>
<keyword evidence="4" id="KW-0274">FAD</keyword>
<dbReference type="Gene3D" id="2.40.110.10">
    <property type="entry name" value="Butyryl-CoA Dehydrogenase, subunit A, domain 2"/>
    <property type="match status" value="1"/>
</dbReference>
<dbReference type="InterPro" id="IPR009075">
    <property type="entry name" value="AcylCo_DH/oxidase_C"/>
</dbReference>
<evidence type="ECO:0000313" key="8">
    <source>
        <dbReference type="EMBL" id="GGM88749.1"/>
    </source>
</evidence>
<dbReference type="InterPro" id="IPR036250">
    <property type="entry name" value="AcylCo_DH-like_C"/>
</dbReference>
<dbReference type="EMBL" id="BMML01000001">
    <property type="protein sequence ID" value="GGM88749.1"/>
    <property type="molecule type" value="Genomic_DNA"/>
</dbReference>
<dbReference type="Gene3D" id="1.20.140.10">
    <property type="entry name" value="Butyryl-CoA Dehydrogenase, subunit A, domain 3"/>
    <property type="match status" value="1"/>
</dbReference>
<dbReference type="GO" id="GO:0003995">
    <property type="term" value="F:acyl-CoA dehydrogenase activity"/>
    <property type="evidence" value="ECO:0007669"/>
    <property type="project" value="TreeGrafter"/>
</dbReference>